<evidence type="ECO:0000313" key="4">
    <source>
        <dbReference type="Proteomes" id="UP000809440"/>
    </source>
</evidence>
<evidence type="ECO:0000313" key="3">
    <source>
        <dbReference type="Proteomes" id="UP000755667"/>
    </source>
</evidence>
<protein>
    <submittedName>
        <fullName evidence="1">Uncharacterized protein</fullName>
    </submittedName>
</protein>
<dbReference type="EMBL" id="JAFBXE010000010">
    <property type="protein sequence ID" value="MBM2413799.1"/>
    <property type="molecule type" value="Genomic_DNA"/>
</dbReference>
<reference evidence="1 4" key="1">
    <citation type="submission" date="2021-01" db="EMBL/GenBank/DDBJ databases">
        <title>Diatom-associated Roseobacters Show Island Model of Population Structure.</title>
        <authorList>
            <person name="Qu L."/>
            <person name="Feng X."/>
            <person name="Chen Y."/>
            <person name="Li L."/>
            <person name="Wang X."/>
            <person name="Hu Z."/>
            <person name="Wang H."/>
            <person name="Luo H."/>
        </authorList>
    </citation>
    <scope>NUCLEOTIDE SEQUENCE</scope>
    <source>
        <strain evidence="2 4">CC28-63</strain>
        <strain evidence="1">CC28-69</strain>
    </source>
</reference>
<dbReference type="EMBL" id="JAFBXF010000010">
    <property type="protein sequence ID" value="MBM2418468.1"/>
    <property type="molecule type" value="Genomic_DNA"/>
</dbReference>
<dbReference type="AlphaFoldDB" id="A0A9Q2S2Y7"/>
<sequence length="62" mass="7348">MFSNDLICPWCHRVSGTKKELSRKAVRKSRRSRISHRVDSRQIDRDYWIEAIVLFTSLGGRK</sequence>
<keyword evidence="4" id="KW-1185">Reference proteome</keyword>
<evidence type="ECO:0000313" key="2">
    <source>
        <dbReference type="EMBL" id="MBM2418468.1"/>
    </source>
</evidence>
<dbReference type="Proteomes" id="UP000809440">
    <property type="component" value="Unassembled WGS sequence"/>
</dbReference>
<accession>A0A9Q2S2Y7</accession>
<organism evidence="1 3">
    <name type="scientific">Marivita cryptomonadis</name>
    <dbReference type="NCBI Taxonomy" id="505252"/>
    <lineage>
        <taxon>Bacteria</taxon>
        <taxon>Pseudomonadati</taxon>
        <taxon>Pseudomonadota</taxon>
        <taxon>Alphaproteobacteria</taxon>
        <taxon>Rhodobacterales</taxon>
        <taxon>Roseobacteraceae</taxon>
        <taxon>Marivita</taxon>
    </lineage>
</organism>
<dbReference type="RefSeq" id="WP_138487908.1">
    <property type="nucleotide sequence ID" value="NZ_JAFBWU010000010.1"/>
</dbReference>
<name>A0A9Q2S2Y7_9RHOB</name>
<evidence type="ECO:0000313" key="1">
    <source>
        <dbReference type="EMBL" id="MBM2413799.1"/>
    </source>
</evidence>
<proteinExistence type="predicted"/>
<comment type="caution">
    <text evidence="1">The sequence shown here is derived from an EMBL/GenBank/DDBJ whole genome shotgun (WGS) entry which is preliminary data.</text>
</comment>
<gene>
    <name evidence="1" type="ORF">JQX41_15890</name>
    <name evidence="2" type="ORF">JQX48_15900</name>
</gene>
<dbReference type="Proteomes" id="UP000755667">
    <property type="component" value="Unassembled WGS sequence"/>
</dbReference>